<comment type="caution">
    <text evidence="2">The sequence shown here is derived from an EMBL/GenBank/DDBJ whole genome shotgun (WGS) entry which is preliminary data.</text>
</comment>
<feature type="compositionally biased region" description="Basic and acidic residues" evidence="1">
    <location>
        <begin position="49"/>
        <end position="60"/>
    </location>
</feature>
<accession>A0A9X9Q2K4</accession>
<dbReference type="AlphaFoldDB" id="A0A9X9Q2K4"/>
<proteinExistence type="predicted"/>
<protein>
    <submittedName>
        <fullName evidence="2">Uncharacterized protein</fullName>
    </submittedName>
</protein>
<name>A0A9X9Q2K4_GULGU</name>
<evidence type="ECO:0000256" key="1">
    <source>
        <dbReference type="SAM" id="MobiDB-lite"/>
    </source>
</evidence>
<evidence type="ECO:0000313" key="2">
    <source>
        <dbReference type="EMBL" id="VCW98158.1"/>
    </source>
</evidence>
<feature type="non-terminal residue" evidence="2">
    <location>
        <position position="60"/>
    </location>
</feature>
<dbReference type="Proteomes" id="UP000269945">
    <property type="component" value="Unassembled WGS sequence"/>
</dbReference>
<feature type="region of interest" description="Disordered" evidence="1">
    <location>
        <begin position="1"/>
        <end position="60"/>
    </location>
</feature>
<reference evidence="2 3" key="1">
    <citation type="submission" date="2018-10" db="EMBL/GenBank/DDBJ databases">
        <authorList>
            <person name="Ekblom R."/>
            <person name="Jareborg N."/>
        </authorList>
    </citation>
    <scope>NUCLEOTIDE SEQUENCE [LARGE SCALE GENOMIC DNA]</scope>
    <source>
        <tissue evidence="2">Muscle</tissue>
    </source>
</reference>
<feature type="compositionally biased region" description="Basic and acidic residues" evidence="1">
    <location>
        <begin position="1"/>
        <end position="11"/>
    </location>
</feature>
<gene>
    <name evidence="2" type="ORF">BN2614_LOCUS3</name>
</gene>
<dbReference type="EMBL" id="CYRY02024528">
    <property type="protein sequence ID" value="VCW98158.1"/>
    <property type="molecule type" value="Genomic_DNA"/>
</dbReference>
<organism evidence="2 3">
    <name type="scientific">Gulo gulo</name>
    <name type="common">Wolverine</name>
    <name type="synonym">Gluton</name>
    <dbReference type="NCBI Taxonomy" id="48420"/>
    <lineage>
        <taxon>Eukaryota</taxon>
        <taxon>Metazoa</taxon>
        <taxon>Chordata</taxon>
        <taxon>Craniata</taxon>
        <taxon>Vertebrata</taxon>
        <taxon>Euteleostomi</taxon>
        <taxon>Mammalia</taxon>
        <taxon>Eutheria</taxon>
        <taxon>Laurasiatheria</taxon>
        <taxon>Carnivora</taxon>
        <taxon>Caniformia</taxon>
        <taxon>Musteloidea</taxon>
        <taxon>Mustelidae</taxon>
        <taxon>Guloninae</taxon>
        <taxon>Gulo</taxon>
    </lineage>
</organism>
<keyword evidence="3" id="KW-1185">Reference proteome</keyword>
<evidence type="ECO:0000313" key="3">
    <source>
        <dbReference type="Proteomes" id="UP000269945"/>
    </source>
</evidence>
<feature type="non-terminal residue" evidence="2">
    <location>
        <position position="1"/>
    </location>
</feature>
<sequence>SEWLERWEESQGRGAHLRNRGLASRTSGAYRKARDPGTEVEPGGDSGDLEEHLFSDWRGS</sequence>